<reference evidence="1 2" key="1">
    <citation type="submission" date="2023-05" db="EMBL/GenBank/DDBJ databases">
        <authorList>
            <person name="Guo Y."/>
        </authorList>
    </citation>
    <scope>NUCLEOTIDE SEQUENCE [LARGE SCALE GENOMIC DNA]</scope>
    <source>
        <strain evidence="1 2">GR2756</strain>
    </source>
</reference>
<evidence type="ECO:0000313" key="1">
    <source>
        <dbReference type="EMBL" id="MDT9598563.1"/>
    </source>
</evidence>
<dbReference type="Proteomes" id="UP001259572">
    <property type="component" value="Unassembled WGS sequence"/>
</dbReference>
<comment type="caution">
    <text evidence="1">The sequence shown here is derived from an EMBL/GenBank/DDBJ whole genome shotgun (WGS) entry which is preliminary data.</text>
</comment>
<accession>A0ABU3Q570</accession>
<gene>
    <name evidence="1" type="ORF">RQX22_06330</name>
</gene>
<name>A0ABU3Q570_9SPHN</name>
<sequence length="180" mass="19978">MDTTVTAFLEGKQIASGDRETVTQIIETRYPASDHAAIRVFDDGSGRVVDLDYWDVGPAPARGRGRPKLGVTAREVTLLPRHWDWLSAQPGGASAALRRLVEEARRTMSGPSERERRDAAYHFMHAMCGDRPGYEEALRALYRGDAQGFEMLTETWPGDVRFYIGRLLGSVQMSAPEPAV</sequence>
<proteinExistence type="predicted"/>
<protein>
    <submittedName>
        <fullName evidence="1">DUF2239 family protein</fullName>
    </submittedName>
</protein>
<dbReference type="RefSeq" id="WP_315724736.1">
    <property type="nucleotide sequence ID" value="NZ_JAVUPU010000003.1"/>
</dbReference>
<dbReference type="Pfam" id="PF09998">
    <property type="entry name" value="DUF2239"/>
    <property type="match status" value="1"/>
</dbReference>
<evidence type="ECO:0000313" key="2">
    <source>
        <dbReference type="Proteomes" id="UP001259572"/>
    </source>
</evidence>
<organism evidence="1 2">
    <name type="scientific">Sphingosinicella rhizophila</name>
    <dbReference type="NCBI Taxonomy" id="3050082"/>
    <lineage>
        <taxon>Bacteria</taxon>
        <taxon>Pseudomonadati</taxon>
        <taxon>Pseudomonadota</taxon>
        <taxon>Alphaproteobacteria</taxon>
        <taxon>Sphingomonadales</taxon>
        <taxon>Sphingosinicellaceae</taxon>
        <taxon>Sphingosinicella</taxon>
    </lineage>
</organism>
<keyword evidence="2" id="KW-1185">Reference proteome</keyword>
<dbReference type="EMBL" id="JAVUPU010000003">
    <property type="protein sequence ID" value="MDT9598563.1"/>
    <property type="molecule type" value="Genomic_DNA"/>
</dbReference>
<dbReference type="InterPro" id="IPR018715">
    <property type="entry name" value="DUF2239"/>
</dbReference>